<dbReference type="PROSITE" id="PS00872">
    <property type="entry name" value="NA_GALACTOSIDE_SYMP"/>
    <property type="match status" value="1"/>
</dbReference>
<feature type="transmembrane region" description="Helical" evidence="12">
    <location>
        <begin position="318"/>
        <end position="336"/>
    </location>
</feature>
<dbReference type="SUPFAM" id="SSF51261">
    <property type="entry name" value="Duplicated hybrid motif"/>
    <property type="match status" value="1"/>
</dbReference>
<dbReference type="NCBIfam" id="TIGR00830">
    <property type="entry name" value="PTBA"/>
    <property type="match status" value="1"/>
</dbReference>
<proteinExistence type="inferred from homology"/>
<keyword evidence="4" id="KW-1003">Cell membrane</keyword>
<dbReference type="InterPro" id="IPR039672">
    <property type="entry name" value="MFS_2"/>
</dbReference>
<keyword evidence="11 12" id="KW-0472">Membrane</keyword>
<feature type="domain" description="PTS EIIA type-1" evidence="13">
    <location>
        <begin position="509"/>
        <end position="614"/>
    </location>
</feature>
<evidence type="ECO:0000313" key="15">
    <source>
        <dbReference type="Proteomes" id="UP000050816"/>
    </source>
</evidence>
<evidence type="ECO:0000256" key="7">
    <source>
        <dbReference type="ARBA" id="ARBA00022679"/>
    </source>
</evidence>
<accession>A0A0R1UEI1</accession>
<evidence type="ECO:0000256" key="10">
    <source>
        <dbReference type="ARBA" id="ARBA00022989"/>
    </source>
</evidence>
<evidence type="ECO:0000313" key="14">
    <source>
        <dbReference type="EMBL" id="KRL91789.1"/>
    </source>
</evidence>
<dbReference type="PATRIC" id="fig|1423760.3.peg.780"/>
<comment type="similarity">
    <text evidence="2">In the N-terminal section; belongs to the sodium:galactoside symporter (TC 2.A.2) family.</text>
</comment>
<dbReference type="GO" id="GO:0005886">
    <property type="term" value="C:plasma membrane"/>
    <property type="evidence" value="ECO:0007669"/>
    <property type="project" value="UniProtKB-SubCell"/>
</dbReference>
<dbReference type="InterPro" id="IPR036259">
    <property type="entry name" value="MFS_trans_sf"/>
</dbReference>
<dbReference type="GO" id="GO:0016740">
    <property type="term" value="F:transferase activity"/>
    <property type="evidence" value="ECO:0007669"/>
    <property type="project" value="UniProtKB-KW"/>
</dbReference>
<feature type="transmembrane region" description="Helical" evidence="12">
    <location>
        <begin position="427"/>
        <end position="449"/>
    </location>
</feature>
<evidence type="ECO:0000256" key="8">
    <source>
        <dbReference type="ARBA" id="ARBA00022692"/>
    </source>
</evidence>
<name>A0A0R1UEI1_9LACO</name>
<dbReference type="Proteomes" id="UP000050816">
    <property type="component" value="Unassembled WGS sequence"/>
</dbReference>
<dbReference type="AlphaFoldDB" id="A0A0R1UEI1"/>
<feature type="transmembrane region" description="Helical" evidence="12">
    <location>
        <begin position="55"/>
        <end position="72"/>
    </location>
</feature>
<evidence type="ECO:0000259" key="13">
    <source>
        <dbReference type="PROSITE" id="PS51093"/>
    </source>
</evidence>
<reference evidence="14 15" key="1">
    <citation type="journal article" date="2015" name="Genome Announc.">
        <title>Expanding the biotechnology potential of lactobacilli through comparative genomics of 213 strains and associated genera.</title>
        <authorList>
            <person name="Sun Z."/>
            <person name="Harris H.M."/>
            <person name="McCann A."/>
            <person name="Guo C."/>
            <person name="Argimon S."/>
            <person name="Zhang W."/>
            <person name="Yang X."/>
            <person name="Jeffery I.B."/>
            <person name="Cooney J.C."/>
            <person name="Kagawa T.F."/>
            <person name="Liu W."/>
            <person name="Song Y."/>
            <person name="Salvetti E."/>
            <person name="Wrobel A."/>
            <person name="Rasinkangas P."/>
            <person name="Parkhill J."/>
            <person name="Rea M.C."/>
            <person name="O'Sullivan O."/>
            <person name="Ritari J."/>
            <person name="Douillard F.P."/>
            <person name="Paul Ross R."/>
            <person name="Yang R."/>
            <person name="Briner A.E."/>
            <person name="Felis G.E."/>
            <person name="de Vos W.M."/>
            <person name="Barrangou R."/>
            <person name="Klaenhammer T.R."/>
            <person name="Caufield P.W."/>
            <person name="Cui Y."/>
            <person name="Zhang H."/>
            <person name="O'Toole P.W."/>
        </authorList>
    </citation>
    <scope>NUCLEOTIDE SEQUENCE [LARGE SCALE GENOMIC DNA]</scope>
    <source>
        <strain evidence="14 15">DSM 15946</strain>
    </source>
</reference>
<evidence type="ECO:0000256" key="11">
    <source>
        <dbReference type="ARBA" id="ARBA00023136"/>
    </source>
</evidence>
<keyword evidence="3" id="KW-0813">Transport</keyword>
<dbReference type="RefSeq" id="WP_056953908.1">
    <property type="nucleotide sequence ID" value="NZ_AZFK01000016.1"/>
</dbReference>
<gene>
    <name evidence="14" type="ORF">FC43_GL000759</name>
</gene>
<dbReference type="InterPro" id="IPR011055">
    <property type="entry name" value="Dup_hybrid_motif"/>
</dbReference>
<feature type="transmembrane region" description="Helical" evidence="12">
    <location>
        <begin position="288"/>
        <end position="306"/>
    </location>
</feature>
<dbReference type="GO" id="GO:0009401">
    <property type="term" value="P:phosphoenolpyruvate-dependent sugar phosphotransferase system"/>
    <property type="evidence" value="ECO:0007669"/>
    <property type="project" value="InterPro"/>
</dbReference>
<dbReference type="Pfam" id="PF00358">
    <property type="entry name" value="PTS_EIIA_1"/>
    <property type="match status" value="1"/>
</dbReference>
<dbReference type="PANTHER" id="PTHR11328:SF36">
    <property type="entry name" value="MELIBIOSE PERMEASE"/>
    <property type="match status" value="1"/>
</dbReference>
<feature type="transmembrane region" description="Helical" evidence="12">
    <location>
        <begin position="202"/>
        <end position="223"/>
    </location>
</feature>
<dbReference type="CDD" id="cd17332">
    <property type="entry name" value="MFS_MelB_like"/>
    <property type="match status" value="1"/>
</dbReference>
<evidence type="ECO:0000256" key="5">
    <source>
        <dbReference type="ARBA" id="ARBA00022553"/>
    </source>
</evidence>
<dbReference type="NCBIfam" id="TIGR00792">
    <property type="entry name" value="gph"/>
    <property type="match status" value="1"/>
</dbReference>
<feature type="transmembrane region" description="Helical" evidence="12">
    <location>
        <begin position="121"/>
        <end position="140"/>
    </location>
</feature>
<comment type="caution">
    <text evidence="14">The sequence shown here is derived from an EMBL/GenBank/DDBJ whole genome shotgun (WGS) entry which is preliminary data.</text>
</comment>
<dbReference type="PROSITE" id="PS00371">
    <property type="entry name" value="PTS_EIIA_TYPE_1_HIS"/>
    <property type="match status" value="1"/>
</dbReference>
<dbReference type="InterPro" id="IPR018043">
    <property type="entry name" value="Na/Gal_symport_CS"/>
</dbReference>
<sequence length="644" mass="69547">MSDGSSGKTMSSRIAYSFGAFGHDMFYGMLSTYFMMFVTGHLFSSNAGGEATRMVYFISMTIMILRIVELAIDPFIGNVIDNTTTKWGHFKPWVVGGGIVSAVAIAILFTDMGGLTYKNPWLYLIVFAILYILMDIFYSFNDIAFWGMIPAISFDSAEREKTATFARVGSTLGGQLVGVIVMPIVLFFSLQSNGGSGDSRGWFAFAAIIATIAAVTSIGVGIFTHEKDNELRKNTEKTTFGKVIGVLIHNDQLMAISLTYVLYTTGIQIMNSFQLYYFTYILGKASTYTLYALINGLIGVVTVSLFPSLAKKFSRRKVFFYSILVMLIGLLLFAFAGKSLPMVIAGGVIFMLPQPLIFLVVLMIITDSVEYGQLKIGHRDEGVILSVRPLLDKFGGAVAGGVVGATAAAAGMISGHTFADITTHGVVVFKSTMFLVPAALMILGVLVFARKVKLDEKMHAEIVEELEKTWHKHLEGESEAAAIAETDVTTVAFQAPVDGQVAPLSSVSAPAFASGEMGQGIAIKPADGQIFAPFDGEVVADFPTTRHAIGLRSENGVPVLIHVGVDTIQMRGTGFISYVEKGQHVKAGDKLIEFWAPAITQAGHDDTVMIAFTKSADTPAYDLQFTKESGDVKHGETLGEIKSK</sequence>
<evidence type="ECO:0000256" key="6">
    <source>
        <dbReference type="ARBA" id="ARBA00022597"/>
    </source>
</evidence>
<dbReference type="InterPro" id="IPR001127">
    <property type="entry name" value="PTS_EIIA_1_perm"/>
</dbReference>
<evidence type="ECO:0000256" key="12">
    <source>
        <dbReference type="SAM" id="Phobius"/>
    </source>
</evidence>
<dbReference type="Pfam" id="PF13347">
    <property type="entry name" value="MFS_2"/>
    <property type="match status" value="1"/>
</dbReference>
<dbReference type="PANTHER" id="PTHR11328">
    <property type="entry name" value="MAJOR FACILITATOR SUPERFAMILY DOMAIN-CONTAINING PROTEIN"/>
    <property type="match status" value="1"/>
</dbReference>
<evidence type="ECO:0000256" key="2">
    <source>
        <dbReference type="ARBA" id="ARBA00007724"/>
    </source>
</evidence>
<keyword evidence="6 14" id="KW-0762">Sugar transport</keyword>
<keyword evidence="9" id="KW-0769">Symport</keyword>
<keyword evidence="10 12" id="KW-1133">Transmembrane helix</keyword>
<evidence type="ECO:0000256" key="4">
    <source>
        <dbReference type="ARBA" id="ARBA00022475"/>
    </source>
</evidence>
<comment type="subcellular location">
    <subcellularLocation>
        <location evidence="1">Cell membrane</location>
        <topology evidence="1">Multi-pass membrane protein</topology>
    </subcellularLocation>
</comment>
<dbReference type="PROSITE" id="PS51093">
    <property type="entry name" value="PTS_EIIA_TYPE_1"/>
    <property type="match status" value="1"/>
</dbReference>
<keyword evidence="5" id="KW-0597">Phosphoprotein</keyword>
<keyword evidence="7" id="KW-0808">Transferase</keyword>
<evidence type="ECO:0000256" key="9">
    <source>
        <dbReference type="ARBA" id="ARBA00022847"/>
    </source>
</evidence>
<dbReference type="InterPro" id="IPR001927">
    <property type="entry name" value="Na/Gal_symport"/>
</dbReference>
<feature type="transmembrane region" description="Helical" evidence="12">
    <location>
        <begin position="25"/>
        <end position="43"/>
    </location>
</feature>
<organism evidence="14 15">
    <name type="scientific">Limosilactobacillus ingluviei DSM 15946</name>
    <dbReference type="NCBI Taxonomy" id="1423760"/>
    <lineage>
        <taxon>Bacteria</taxon>
        <taxon>Bacillati</taxon>
        <taxon>Bacillota</taxon>
        <taxon>Bacilli</taxon>
        <taxon>Lactobacillales</taxon>
        <taxon>Lactobacillaceae</taxon>
        <taxon>Limosilactobacillus</taxon>
    </lineage>
</organism>
<dbReference type="EMBL" id="AZFK01000016">
    <property type="protein sequence ID" value="KRL91789.1"/>
    <property type="molecule type" value="Genomic_DNA"/>
</dbReference>
<dbReference type="Gene3D" id="1.20.1250.20">
    <property type="entry name" value="MFS general substrate transporter like domains"/>
    <property type="match status" value="1"/>
</dbReference>
<feature type="transmembrane region" description="Helical" evidence="12">
    <location>
        <begin position="342"/>
        <end position="365"/>
    </location>
</feature>
<dbReference type="GO" id="GO:0015293">
    <property type="term" value="F:symporter activity"/>
    <property type="evidence" value="ECO:0007669"/>
    <property type="project" value="UniProtKB-KW"/>
</dbReference>
<feature type="transmembrane region" description="Helical" evidence="12">
    <location>
        <begin position="92"/>
        <end position="109"/>
    </location>
</feature>
<dbReference type="Gene3D" id="2.70.70.10">
    <property type="entry name" value="Glucose Permease (Domain IIA)"/>
    <property type="match status" value="1"/>
</dbReference>
<protein>
    <submittedName>
        <fullName evidence="14">Sugar transporter</fullName>
    </submittedName>
</protein>
<feature type="transmembrane region" description="Helical" evidence="12">
    <location>
        <begin position="172"/>
        <end position="190"/>
    </location>
</feature>
<evidence type="ECO:0000256" key="1">
    <source>
        <dbReference type="ARBA" id="ARBA00004651"/>
    </source>
</evidence>
<dbReference type="GO" id="GO:0006814">
    <property type="term" value="P:sodium ion transport"/>
    <property type="evidence" value="ECO:0007669"/>
    <property type="project" value="InterPro"/>
</dbReference>
<feature type="transmembrane region" description="Helical" evidence="12">
    <location>
        <begin position="394"/>
        <end position="415"/>
    </location>
</feature>
<evidence type="ECO:0000256" key="3">
    <source>
        <dbReference type="ARBA" id="ARBA00022448"/>
    </source>
</evidence>
<keyword evidence="8 12" id="KW-0812">Transmembrane</keyword>
<dbReference type="SUPFAM" id="SSF103473">
    <property type="entry name" value="MFS general substrate transporter"/>
    <property type="match status" value="1"/>
</dbReference>